<dbReference type="EMBL" id="CP020370">
    <property type="protein sequence ID" value="AUB81481.1"/>
    <property type="molecule type" value="Genomic_DNA"/>
</dbReference>
<evidence type="ECO:0000313" key="3">
    <source>
        <dbReference type="Proteomes" id="UP000232638"/>
    </source>
</evidence>
<evidence type="ECO:0000313" key="2">
    <source>
        <dbReference type="EMBL" id="AUB81481.1"/>
    </source>
</evidence>
<dbReference type="InterPro" id="IPR041633">
    <property type="entry name" value="Polbeta"/>
</dbReference>
<proteinExistence type="predicted"/>
<name>A0A2K8U8W9_9GAMM</name>
<feature type="domain" description="Polymerase beta nucleotidyltransferase" evidence="1">
    <location>
        <begin position="25"/>
        <end position="97"/>
    </location>
</feature>
<dbReference type="AlphaFoldDB" id="A0A2K8U8W9"/>
<protein>
    <recommendedName>
        <fullName evidence="1">Polymerase beta nucleotidyltransferase domain-containing protein</fullName>
    </recommendedName>
</protein>
<organism evidence="2 3">
    <name type="scientific">Candidatus Thiodictyon syntrophicum</name>
    <dbReference type="NCBI Taxonomy" id="1166950"/>
    <lineage>
        <taxon>Bacteria</taxon>
        <taxon>Pseudomonadati</taxon>
        <taxon>Pseudomonadota</taxon>
        <taxon>Gammaproteobacteria</taxon>
        <taxon>Chromatiales</taxon>
        <taxon>Chromatiaceae</taxon>
        <taxon>Thiodictyon</taxon>
    </lineage>
</organism>
<dbReference type="InterPro" id="IPR043519">
    <property type="entry name" value="NT_sf"/>
</dbReference>
<accession>A0A2K8U8W9</accession>
<dbReference type="SUPFAM" id="SSF81301">
    <property type="entry name" value="Nucleotidyltransferase"/>
    <property type="match status" value="1"/>
</dbReference>
<reference evidence="2 3" key="1">
    <citation type="submission" date="2017-03" db="EMBL/GenBank/DDBJ databases">
        <title>Complete genome sequence of Candidatus 'Thiodictyon syntrophicum' sp. nov. strain Cad16T, a photolithoautotroph purple sulfur bacterium isolated from an alpine meromictic lake.</title>
        <authorList>
            <person name="Luedin S.M."/>
            <person name="Pothier J.F."/>
            <person name="Danza F."/>
            <person name="Storelli N."/>
            <person name="Wittwer M."/>
            <person name="Tonolla M."/>
        </authorList>
    </citation>
    <scope>NUCLEOTIDE SEQUENCE [LARGE SCALE GENOMIC DNA]</scope>
    <source>
        <strain evidence="2 3">Cad16T</strain>
    </source>
</reference>
<dbReference type="Gene3D" id="3.30.460.10">
    <property type="entry name" value="Beta Polymerase, domain 2"/>
    <property type="match status" value="1"/>
</dbReference>
<dbReference type="Proteomes" id="UP000232638">
    <property type="component" value="Chromosome"/>
</dbReference>
<dbReference type="CDD" id="cd05403">
    <property type="entry name" value="NT_KNTase_like"/>
    <property type="match status" value="1"/>
</dbReference>
<gene>
    <name evidence="2" type="ORF">THSYN_11295</name>
</gene>
<dbReference type="Pfam" id="PF18765">
    <property type="entry name" value="Polbeta"/>
    <property type="match status" value="1"/>
</dbReference>
<keyword evidence="3" id="KW-1185">Reference proteome</keyword>
<evidence type="ECO:0000259" key="1">
    <source>
        <dbReference type="Pfam" id="PF18765"/>
    </source>
</evidence>
<sequence>MPLDLRPDHLAMVMAILHRQVPDREVWAFGSRAKGGARRTSDLDLCVIGQTPLPYETAAHLRMDFSESDIPYTIDLVDWANTSPAFRRIIESERVVIKKPCG</sequence>
<dbReference type="KEGG" id="tsy:THSYN_11295"/>
<dbReference type="OrthoDB" id="9808659at2"/>